<dbReference type="Proteomes" id="UP000594262">
    <property type="component" value="Unplaced"/>
</dbReference>
<evidence type="ECO:0000259" key="9">
    <source>
        <dbReference type="PROSITE" id="PS50261"/>
    </source>
</evidence>
<keyword evidence="11" id="KW-1185">Reference proteome</keyword>
<dbReference type="PROSITE" id="PS50261">
    <property type="entry name" value="G_PROTEIN_RECEP_F2_4"/>
    <property type="match status" value="1"/>
</dbReference>
<dbReference type="InterPro" id="IPR000203">
    <property type="entry name" value="GPS"/>
</dbReference>
<dbReference type="Gene3D" id="1.20.1070.10">
    <property type="entry name" value="Rhodopsin 7-helix transmembrane proteins"/>
    <property type="match status" value="1"/>
</dbReference>
<organism evidence="10 11">
    <name type="scientific">Clytia hemisphaerica</name>
    <dbReference type="NCBI Taxonomy" id="252671"/>
    <lineage>
        <taxon>Eukaryota</taxon>
        <taxon>Metazoa</taxon>
        <taxon>Cnidaria</taxon>
        <taxon>Hydrozoa</taxon>
        <taxon>Hydroidolina</taxon>
        <taxon>Leptothecata</taxon>
        <taxon>Obeliida</taxon>
        <taxon>Clytiidae</taxon>
        <taxon>Clytia</taxon>
    </lineage>
</organism>
<dbReference type="InterPro" id="IPR057244">
    <property type="entry name" value="GAIN_B"/>
</dbReference>
<feature type="domain" description="SEA" evidence="7">
    <location>
        <begin position="107"/>
        <end position="223"/>
    </location>
</feature>
<comment type="subcellular location">
    <subcellularLocation>
        <location evidence="1">Membrane</location>
        <topology evidence="1">Multi-pass membrane protein</topology>
    </subcellularLocation>
</comment>
<evidence type="ECO:0000313" key="11">
    <source>
        <dbReference type="Proteomes" id="UP000594262"/>
    </source>
</evidence>
<evidence type="ECO:0000256" key="1">
    <source>
        <dbReference type="ARBA" id="ARBA00004141"/>
    </source>
</evidence>
<dbReference type="PANTHER" id="PTHR45692:SF1">
    <property type="entry name" value="G-PROTEIN COUPLED RECEPTORS FAMILY 2 PROFILE 2 DOMAIN-CONTAINING PROTEIN"/>
    <property type="match status" value="1"/>
</dbReference>
<feature type="transmembrane region" description="Helical" evidence="6">
    <location>
        <begin position="676"/>
        <end position="695"/>
    </location>
</feature>
<dbReference type="GO" id="GO:0016020">
    <property type="term" value="C:membrane"/>
    <property type="evidence" value="ECO:0007669"/>
    <property type="project" value="UniProtKB-SubCell"/>
</dbReference>
<feature type="domain" description="G-protein coupled receptors family 2 profile 2" evidence="9">
    <location>
        <begin position="609"/>
        <end position="856"/>
    </location>
</feature>
<dbReference type="InterPro" id="IPR000832">
    <property type="entry name" value="GPCR_2_secretin-like"/>
</dbReference>
<keyword evidence="4 6" id="KW-0472">Membrane</keyword>
<evidence type="ECO:0000256" key="4">
    <source>
        <dbReference type="ARBA" id="ARBA00023136"/>
    </source>
</evidence>
<name>A0A7M5UZN1_9CNID</name>
<dbReference type="InterPro" id="IPR046338">
    <property type="entry name" value="GAIN_dom_sf"/>
</dbReference>
<dbReference type="GO" id="GO:0004930">
    <property type="term" value="F:G protein-coupled receptor activity"/>
    <property type="evidence" value="ECO:0007669"/>
    <property type="project" value="InterPro"/>
</dbReference>
<protein>
    <submittedName>
        <fullName evidence="10">Uncharacterized protein</fullName>
    </submittedName>
</protein>
<feature type="transmembrane region" description="Helical" evidence="6">
    <location>
        <begin position="646"/>
        <end position="664"/>
    </location>
</feature>
<dbReference type="SUPFAM" id="SSF81321">
    <property type="entry name" value="Family A G protein-coupled receptor-like"/>
    <property type="match status" value="1"/>
</dbReference>
<feature type="transmembrane region" description="Helical" evidence="6">
    <location>
        <begin position="611"/>
        <end position="634"/>
    </location>
</feature>
<dbReference type="InterPro" id="IPR017981">
    <property type="entry name" value="GPCR_2-like_7TM"/>
</dbReference>
<dbReference type="SMART" id="SM00303">
    <property type="entry name" value="GPS"/>
    <property type="match status" value="1"/>
</dbReference>
<feature type="transmembrane region" description="Helical" evidence="6">
    <location>
        <begin position="808"/>
        <end position="827"/>
    </location>
</feature>
<dbReference type="SMART" id="SM00200">
    <property type="entry name" value="SEA"/>
    <property type="match status" value="1"/>
</dbReference>
<dbReference type="AlphaFoldDB" id="A0A7M5UZN1"/>
<evidence type="ECO:0000259" key="8">
    <source>
        <dbReference type="PROSITE" id="PS50221"/>
    </source>
</evidence>
<feature type="transmembrane region" description="Helical" evidence="6">
    <location>
        <begin position="757"/>
        <end position="780"/>
    </location>
</feature>
<dbReference type="OrthoDB" id="10052455at2759"/>
<dbReference type="PANTHER" id="PTHR45692">
    <property type="entry name" value="G_PROTEIN_RECEP_F2_4 DOMAIN-CONTAINING PROTEIN"/>
    <property type="match status" value="1"/>
</dbReference>
<dbReference type="PROSITE" id="PS50024">
    <property type="entry name" value="SEA"/>
    <property type="match status" value="1"/>
</dbReference>
<evidence type="ECO:0000313" key="10">
    <source>
        <dbReference type="EnsemblMetazoa" id="CLYHEMP003873.1"/>
    </source>
</evidence>
<evidence type="ECO:0000259" key="7">
    <source>
        <dbReference type="PROSITE" id="PS50024"/>
    </source>
</evidence>
<dbReference type="Pfam" id="PF00002">
    <property type="entry name" value="7tm_2"/>
    <property type="match status" value="1"/>
</dbReference>
<dbReference type="PROSITE" id="PS50221">
    <property type="entry name" value="GAIN_B"/>
    <property type="match status" value="1"/>
</dbReference>
<dbReference type="Gene3D" id="2.60.220.50">
    <property type="match status" value="1"/>
</dbReference>
<dbReference type="EnsemblMetazoa" id="CLYHEMT003873.1">
    <property type="protein sequence ID" value="CLYHEMP003873.1"/>
    <property type="gene ID" value="CLYHEMG003873"/>
</dbReference>
<proteinExistence type="predicted"/>
<evidence type="ECO:0000256" key="5">
    <source>
        <dbReference type="ARBA" id="ARBA00023157"/>
    </source>
</evidence>
<keyword evidence="5" id="KW-1015">Disulfide bond</keyword>
<dbReference type="GO" id="GO:0007166">
    <property type="term" value="P:cell surface receptor signaling pathway"/>
    <property type="evidence" value="ECO:0007669"/>
    <property type="project" value="InterPro"/>
</dbReference>
<accession>A0A7M5UZN1</accession>
<dbReference type="CDD" id="cd15040">
    <property type="entry name" value="7tmB2_Adhesion"/>
    <property type="match status" value="1"/>
</dbReference>
<dbReference type="InterPro" id="IPR000082">
    <property type="entry name" value="SEA_dom"/>
</dbReference>
<evidence type="ECO:0000256" key="3">
    <source>
        <dbReference type="ARBA" id="ARBA00022989"/>
    </source>
</evidence>
<sequence length="907" mass="102188">FSVPVFQTPPIVVSTSDQVGGLQKLHGCSIITKIPTSRAHFYYIKNDFDSYSVDNERRLDQPFPDLNFTNPTYSDQGYYQCMLVYHTDENGLEQKVFSPVVDVQFQDVSTTKVEVRFVDFQYNPAYGDRQSNEFKAIEKEILDTMSSALDINNTASKIQIINIRPGSVIVDLQILEANQTFEEKLEKCNAQHIERLQSSLDFVQSNSNNNIEITSPISLDCCQPNEKGEENYKGKYTYNHTLIKTNINKTCAYQSNAQIGRKCKGSLKDGPSWQEVVTEPCPAKFKVTNDLIHLTKTSNCNGSSTSPTNTTTICPTPFEVTTHLLNILNNNTIKIEQDVEFISEIIDHVIQHINADTNITDVRKITTNLLKIVNQVMDIDIQLLQQSQNKSSTTENILLNLDTLALKIGEIIRQYPNMEIAINFENIAFIIGYKLPNNLLISSNQSSNGQPSLTLSQNTTSNNEDSSVASFYSGANTFMDNEDSLVYSYLFNKPTLFKTKQYQAGRVGYVGSPVLAVTISNNETIAQNQSIELSFVVPPNFLKNMTNEKVEELCCFWNFTTDTWSNYGCHKVDRPSNRDDVITCRCNHLTNFAVLLDVEQGVVYNPLALQYVSIIGCWISITGLVITIVCHLVFRKVMRKLPPKILINLCVSILALLLVFLFGVDQSTSSSRITCQIMAALLHYFTLTTFCWTLVEAYNLYKNFVKIFNMGGSNKKFMYFAMSFAWGFPLLIVGISSSVAPQNLGSKDFCVVIGNTLYIGLLAPIALILLINYFAFGFILKSITSRKVVANSNKTQQKDELQRQLRSAFTIATLLGMTWIFAILAIGDVKETFQWLFSISTSLQGFCIFVLYTVRNPEIQNEFYQCLGVERNNKKHSTASSAELAPMRNRNHSTSFFSRGTTRKTTL</sequence>
<keyword evidence="3 6" id="KW-1133">Transmembrane helix</keyword>
<reference evidence="10" key="1">
    <citation type="submission" date="2021-01" db="UniProtKB">
        <authorList>
            <consortium name="EnsemblMetazoa"/>
        </authorList>
    </citation>
    <scope>IDENTIFICATION</scope>
</reference>
<evidence type="ECO:0000256" key="2">
    <source>
        <dbReference type="ARBA" id="ARBA00022692"/>
    </source>
</evidence>
<dbReference type="PRINTS" id="PR00249">
    <property type="entry name" value="GPCRSECRETIN"/>
</dbReference>
<keyword evidence="2 6" id="KW-0812">Transmembrane</keyword>
<feature type="domain" description="GAIN-B" evidence="8">
    <location>
        <begin position="436"/>
        <end position="602"/>
    </location>
</feature>
<dbReference type="Pfam" id="PF01825">
    <property type="entry name" value="GPS"/>
    <property type="match status" value="1"/>
</dbReference>
<evidence type="ECO:0000256" key="6">
    <source>
        <dbReference type="SAM" id="Phobius"/>
    </source>
</evidence>
<dbReference type="Pfam" id="PF01390">
    <property type="entry name" value="SEA"/>
    <property type="match status" value="1"/>
</dbReference>
<feature type="transmembrane region" description="Helical" evidence="6">
    <location>
        <begin position="716"/>
        <end position="737"/>
    </location>
</feature>
<feature type="transmembrane region" description="Helical" evidence="6">
    <location>
        <begin position="833"/>
        <end position="854"/>
    </location>
</feature>